<protein>
    <submittedName>
        <fullName evidence="1">Uncharacterized protein</fullName>
    </submittedName>
</protein>
<sequence>MRQATTRTDPSGASGWVVAEFLPDGLTASQRLGVRQVLDGTNADSPD</sequence>
<reference evidence="1 2" key="1">
    <citation type="submission" date="2019-01" db="EMBL/GenBank/DDBJ databases">
        <title>Draft genome sequence of Cellulomonas takizawaensis strain TKZ-21.</title>
        <authorList>
            <person name="Yamamura H."/>
            <person name="Hayashi T."/>
            <person name="Hamada M."/>
            <person name="Serisawa Y."/>
            <person name="Matsuyama K."/>
            <person name="Nakagawa Y."/>
            <person name="Otoguro M."/>
            <person name="Yanagida F."/>
            <person name="Hayakawa M."/>
        </authorList>
    </citation>
    <scope>NUCLEOTIDE SEQUENCE [LARGE SCALE GENOMIC DNA]</scope>
    <source>
        <strain evidence="1 2">NBRC12680</strain>
    </source>
</reference>
<proteinExistence type="predicted"/>
<gene>
    <name evidence="1" type="ORF">CBZ_30750</name>
</gene>
<name>A0A402DV40_9CELL</name>
<keyword evidence="2" id="KW-1185">Reference proteome</keyword>
<evidence type="ECO:0000313" key="1">
    <source>
        <dbReference type="EMBL" id="GCE78019.1"/>
    </source>
</evidence>
<dbReference type="EMBL" id="BIMR01000293">
    <property type="protein sequence ID" value="GCE78019.1"/>
    <property type="molecule type" value="Genomic_DNA"/>
</dbReference>
<accession>A0A402DV40</accession>
<evidence type="ECO:0000313" key="2">
    <source>
        <dbReference type="Proteomes" id="UP000289954"/>
    </source>
</evidence>
<dbReference type="Proteomes" id="UP000289954">
    <property type="component" value="Unassembled WGS sequence"/>
</dbReference>
<dbReference type="AlphaFoldDB" id="A0A402DV40"/>
<dbReference type="RefSeq" id="WP_165446828.1">
    <property type="nucleotide sequence ID" value="NZ_BIMR01000293.1"/>
</dbReference>
<comment type="caution">
    <text evidence="1">The sequence shown here is derived from an EMBL/GenBank/DDBJ whole genome shotgun (WGS) entry which is preliminary data.</text>
</comment>
<organism evidence="1 2">
    <name type="scientific">Cellulomonas biazotea</name>
    <dbReference type="NCBI Taxonomy" id="1709"/>
    <lineage>
        <taxon>Bacteria</taxon>
        <taxon>Bacillati</taxon>
        <taxon>Actinomycetota</taxon>
        <taxon>Actinomycetes</taxon>
        <taxon>Micrococcales</taxon>
        <taxon>Cellulomonadaceae</taxon>
        <taxon>Cellulomonas</taxon>
    </lineage>
</organism>